<dbReference type="OrthoDB" id="411406at2759"/>
<proteinExistence type="predicted"/>
<feature type="region of interest" description="Disordered" evidence="1">
    <location>
        <begin position="56"/>
        <end position="87"/>
    </location>
</feature>
<protein>
    <submittedName>
        <fullName evidence="2">Uncharacterized protein</fullName>
    </submittedName>
</protein>
<evidence type="ECO:0000313" key="2">
    <source>
        <dbReference type="EMBL" id="CAE7255446.1"/>
    </source>
</evidence>
<dbReference type="Proteomes" id="UP000601435">
    <property type="component" value="Unassembled WGS sequence"/>
</dbReference>
<dbReference type="AlphaFoldDB" id="A0A812MBS1"/>
<organism evidence="2 3">
    <name type="scientific">Symbiodinium necroappetens</name>
    <dbReference type="NCBI Taxonomy" id="1628268"/>
    <lineage>
        <taxon>Eukaryota</taxon>
        <taxon>Sar</taxon>
        <taxon>Alveolata</taxon>
        <taxon>Dinophyceae</taxon>
        <taxon>Suessiales</taxon>
        <taxon>Symbiodiniaceae</taxon>
        <taxon>Symbiodinium</taxon>
    </lineage>
</organism>
<dbReference type="EMBL" id="CAJNJA010010253">
    <property type="protein sequence ID" value="CAE7255446.1"/>
    <property type="molecule type" value="Genomic_DNA"/>
</dbReference>
<sequence length="102" mass="11416">MELAPQKHLWIETDLRDTQDVPELSPGDGILWLVAALAQVCQEYAADCSAKIESEVPRPAPPVRKHRRQEVPARGDSRKADRIASKLVQQPQPMPLNVIKIC</sequence>
<name>A0A812MBS1_9DINO</name>
<feature type="compositionally biased region" description="Basic and acidic residues" evidence="1">
    <location>
        <begin position="69"/>
        <end position="84"/>
    </location>
</feature>
<keyword evidence="3" id="KW-1185">Reference proteome</keyword>
<comment type="caution">
    <text evidence="2">The sequence shown here is derived from an EMBL/GenBank/DDBJ whole genome shotgun (WGS) entry which is preliminary data.</text>
</comment>
<reference evidence="2" key="1">
    <citation type="submission" date="2021-02" db="EMBL/GenBank/DDBJ databases">
        <authorList>
            <person name="Dougan E. K."/>
            <person name="Rhodes N."/>
            <person name="Thang M."/>
            <person name="Chan C."/>
        </authorList>
    </citation>
    <scope>NUCLEOTIDE SEQUENCE</scope>
</reference>
<evidence type="ECO:0000256" key="1">
    <source>
        <dbReference type="SAM" id="MobiDB-lite"/>
    </source>
</evidence>
<gene>
    <name evidence="2" type="ORF">SNEC2469_LOCUS5554</name>
</gene>
<evidence type="ECO:0000313" key="3">
    <source>
        <dbReference type="Proteomes" id="UP000601435"/>
    </source>
</evidence>
<accession>A0A812MBS1</accession>